<comment type="similarity">
    <text evidence="7">Belongs to the snail C2H2-type zinc-finger protein family.</text>
</comment>
<dbReference type="InterPro" id="IPR036236">
    <property type="entry name" value="Znf_C2H2_sf"/>
</dbReference>
<evidence type="ECO:0000259" key="11">
    <source>
        <dbReference type="PROSITE" id="PS50157"/>
    </source>
</evidence>
<dbReference type="PANTHER" id="PTHR24388">
    <property type="entry name" value="ZINC FINGER PROTEIN"/>
    <property type="match status" value="1"/>
</dbReference>
<proteinExistence type="inferred from homology"/>
<evidence type="ECO:0000256" key="2">
    <source>
        <dbReference type="ARBA" id="ARBA00022737"/>
    </source>
</evidence>
<name>A0ABN7B4F0_9HEMI</name>
<dbReference type="InterPro" id="IPR013087">
    <property type="entry name" value="Znf_C2H2_type"/>
</dbReference>
<feature type="domain" description="C2H2-type" evidence="11">
    <location>
        <begin position="428"/>
        <end position="455"/>
    </location>
</feature>
<feature type="compositionally biased region" description="Basic and acidic residues" evidence="10">
    <location>
        <begin position="135"/>
        <end position="144"/>
    </location>
</feature>
<keyword evidence="5 9" id="KW-0238">DNA-binding</keyword>
<feature type="domain" description="C2H2-type" evidence="11">
    <location>
        <begin position="372"/>
        <end position="399"/>
    </location>
</feature>
<dbReference type="PROSITE" id="PS50157">
    <property type="entry name" value="ZINC_FINGER_C2H2_2"/>
    <property type="match status" value="5"/>
</dbReference>
<dbReference type="SMART" id="SM00355">
    <property type="entry name" value="ZnF_C2H2"/>
    <property type="match status" value="8"/>
</dbReference>
<dbReference type="EMBL" id="AP028918">
    <property type="protein sequence ID" value="BES99290.1"/>
    <property type="molecule type" value="Genomic_DNA"/>
</dbReference>
<feature type="region of interest" description="Disordered" evidence="10">
    <location>
        <begin position="80"/>
        <end position="173"/>
    </location>
</feature>
<dbReference type="Proteomes" id="UP001307889">
    <property type="component" value="Chromosome 10"/>
</dbReference>
<dbReference type="InterPro" id="IPR006612">
    <property type="entry name" value="THAP_Znf"/>
</dbReference>
<evidence type="ECO:0000256" key="5">
    <source>
        <dbReference type="ARBA" id="ARBA00023125"/>
    </source>
</evidence>
<dbReference type="SUPFAM" id="SSF57667">
    <property type="entry name" value="beta-beta-alpha zinc fingers"/>
    <property type="match status" value="4"/>
</dbReference>
<dbReference type="SMART" id="SM00980">
    <property type="entry name" value="THAP"/>
    <property type="match status" value="1"/>
</dbReference>
<organism evidence="13 14">
    <name type="scientific">Nesidiocoris tenuis</name>
    <dbReference type="NCBI Taxonomy" id="355587"/>
    <lineage>
        <taxon>Eukaryota</taxon>
        <taxon>Metazoa</taxon>
        <taxon>Ecdysozoa</taxon>
        <taxon>Arthropoda</taxon>
        <taxon>Hexapoda</taxon>
        <taxon>Insecta</taxon>
        <taxon>Pterygota</taxon>
        <taxon>Neoptera</taxon>
        <taxon>Paraneoptera</taxon>
        <taxon>Hemiptera</taxon>
        <taxon>Heteroptera</taxon>
        <taxon>Panheteroptera</taxon>
        <taxon>Cimicomorpha</taxon>
        <taxon>Miridae</taxon>
        <taxon>Dicyphina</taxon>
        <taxon>Nesidiocoris</taxon>
    </lineage>
</organism>
<evidence type="ECO:0000256" key="8">
    <source>
        <dbReference type="PROSITE-ProRule" id="PRU00042"/>
    </source>
</evidence>
<feature type="compositionally biased region" description="Basic and acidic residues" evidence="10">
    <location>
        <begin position="117"/>
        <end position="128"/>
    </location>
</feature>
<dbReference type="Gene3D" id="6.20.210.20">
    <property type="entry name" value="THAP domain"/>
    <property type="match status" value="1"/>
</dbReference>
<keyword evidence="4" id="KW-0862">Zinc</keyword>
<protein>
    <submittedName>
        <fullName evidence="13">THAP</fullName>
    </submittedName>
</protein>
<sequence length="618" mass="70348">MRCAVLGCSTTSDDGETFFPLPKKPKLKKLWEQQIGRYDLPESAAICEKHFSPSDMEVVTGENLLITLKKDAVPSILVLKKQPDKSEGPSVRRSGREKIPKVEGNFVPTDKLKRNRRSNEEREKKAKGETTSSPEKGKDEEKSTRKGKKRKATKEQIAPDEGNSVDEPSRRLVDDDDRGEAIAEWFLVDVFEATKAISNVLPLGSVVSDVVVENVEETVIDVITKLLQRISSIIITSIEGEFKKHSNVVMSLKGVFDSSKETVKNRLAEEAEEAKKVNPSNGENYESVVSQFSPHKPKSQPYYREDVENSTPCQGTVVHDHAYSHSDQLITIPDEEINSGQPLLQCAFCNFKTTVKRDLRRHVSGHLKGKRYGCSTCEYETVNLASYVKHIHTHTGDKPYGCKQCQYRTCNVSNLRRHELIHSDEKPFRCHECGYTCRQKAILQQHMSTHLKERTAGKDRLRNVYVCGQCNFVTLSTKEFKQHNKTDHADTVDTDDVIISTEGGVVEKTARKVVPYSASMNAAHATPFSDKCLFCPRSFDSVVLYDEHIRTEHKNEDKFVCRFCQHETKRYAYYKRHLLSHSNIRPFQCNVCFVKFKLNSYLKAHIRTAHEIGPFCRR</sequence>
<dbReference type="Pfam" id="PF00096">
    <property type="entry name" value="zf-C2H2"/>
    <property type="match status" value="1"/>
</dbReference>
<keyword evidence="2" id="KW-0677">Repeat</keyword>
<evidence type="ECO:0000256" key="6">
    <source>
        <dbReference type="ARBA" id="ARBA00023242"/>
    </source>
</evidence>
<feature type="domain" description="C2H2-type" evidence="11">
    <location>
        <begin position="559"/>
        <end position="586"/>
    </location>
</feature>
<feature type="domain" description="C2H2-type" evidence="11">
    <location>
        <begin position="587"/>
        <end position="610"/>
    </location>
</feature>
<dbReference type="Pfam" id="PF05485">
    <property type="entry name" value="THAP"/>
    <property type="match status" value="1"/>
</dbReference>
<reference evidence="13 14" key="1">
    <citation type="submission" date="2023-09" db="EMBL/GenBank/DDBJ databases">
        <title>Nesidiocoris tenuis whole genome shotgun sequence.</title>
        <authorList>
            <person name="Shibata T."/>
            <person name="Shimoda M."/>
            <person name="Kobayashi T."/>
            <person name="Uehara T."/>
        </authorList>
    </citation>
    <scope>NUCLEOTIDE SEQUENCE [LARGE SCALE GENOMIC DNA]</scope>
    <source>
        <strain evidence="13 14">Japan</strain>
    </source>
</reference>
<evidence type="ECO:0000259" key="12">
    <source>
        <dbReference type="PROSITE" id="PS50950"/>
    </source>
</evidence>
<dbReference type="SMART" id="SM00692">
    <property type="entry name" value="DM3"/>
    <property type="match status" value="1"/>
</dbReference>
<dbReference type="SUPFAM" id="SSF57716">
    <property type="entry name" value="Glucocorticoid receptor-like (DNA-binding domain)"/>
    <property type="match status" value="1"/>
</dbReference>
<dbReference type="InterPro" id="IPR038441">
    <property type="entry name" value="THAP_Znf_sf"/>
</dbReference>
<evidence type="ECO:0000256" key="10">
    <source>
        <dbReference type="SAM" id="MobiDB-lite"/>
    </source>
</evidence>
<keyword evidence="6" id="KW-0539">Nucleus</keyword>
<dbReference type="PROSITE" id="PS50950">
    <property type="entry name" value="ZF_THAP"/>
    <property type="match status" value="1"/>
</dbReference>
<dbReference type="PROSITE" id="PS00028">
    <property type="entry name" value="ZINC_FINGER_C2H2_1"/>
    <property type="match status" value="3"/>
</dbReference>
<evidence type="ECO:0000256" key="9">
    <source>
        <dbReference type="PROSITE-ProRule" id="PRU00309"/>
    </source>
</evidence>
<evidence type="ECO:0000256" key="3">
    <source>
        <dbReference type="ARBA" id="ARBA00022771"/>
    </source>
</evidence>
<feature type="domain" description="THAP-type" evidence="12">
    <location>
        <begin position="1"/>
        <end position="77"/>
    </location>
</feature>
<accession>A0ABN7B4F0</accession>
<dbReference type="InterPro" id="IPR050527">
    <property type="entry name" value="Snail/Krueppel_Znf"/>
</dbReference>
<dbReference type="PANTHER" id="PTHR24388:SF53">
    <property type="entry name" value="CHORION TRANSCRIPTION FACTOR CF2-RELATED"/>
    <property type="match status" value="1"/>
</dbReference>
<keyword evidence="14" id="KW-1185">Reference proteome</keyword>
<evidence type="ECO:0000256" key="7">
    <source>
        <dbReference type="ARBA" id="ARBA00037948"/>
    </source>
</evidence>
<evidence type="ECO:0000256" key="1">
    <source>
        <dbReference type="ARBA" id="ARBA00022723"/>
    </source>
</evidence>
<keyword evidence="3 8" id="KW-0863">Zinc-finger</keyword>
<keyword evidence="1" id="KW-0479">Metal-binding</keyword>
<gene>
    <name evidence="13" type="ORF">NTJ_12107</name>
</gene>
<evidence type="ECO:0000256" key="4">
    <source>
        <dbReference type="ARBA" id="ARBA00022833"/>
    </source>
</evidence>
<dbReference type="Gene3D" id="3.30.160.60">
    <property type="entry name" value="Classic Zinc Finger"/>
    <property type="match status" value="5"/>
</dbReference>
<feature type="domain" description="C2H2-type" evidence="11">
    <location>
        <begin position="400"/>
        <end position="427"/>
    </location>
</feature>
<evidence type="ECO:0000313" key="13">
    <source>
        <dbReference type="EMBL" id="BES99290.1"/>
    </source>
</evidence>
<evidence type="ECO:0000313" key="14">
    <source>
        <dbReference type="Proteomes" id="UP001307889"/>
    </source>
</evidence>